<feature type="coiled-coil region" evidence="15">
    <location>
        <begin position="16"/>
        <end position="119"/>
    </location>
</feature>
<dbReference type="InterPro" id="IPR011011">
    <property type="entry name" value="Znf_FYVE_PHD"/>
</dbReference>
<proteinExistence type="inferred from homology"/>
<dbReference type="Proteomes" id="UP001164746">
    <property type="component" value="Chromosome 4"/>
</dbReference>
<evidence type="ECO:0000256" key="7">
    <source>
        <dbReference type="ARBA" id="ARBA00022583"/>
    </source>
</evidence>
<dbReference type="InterPro" id="IPR017455">
    <property type="entry name" value="Znf_FYVE-rel"/>
</dbReference>
<keyword evidence="8" id="KW-0479">Metal-binding</keyword>
<feature type="compositionally biased region" description="Basic and acidic residues" evidence="16">
    <location>
        <begin position="678"/>
        <end position="698"/>
    </location>
</feature>
<evidence type="ECO:0000256" key="4">
    <source>
        <dbReference type="ARBA" id="ARBA00022448"/>
    </source>
</evidence>
<keyword evidence="11" id="KW-0862">Zinc</keyword>
<comment type="subcellular location">
    <subcellularLocation>
        <location evidence="2">Cytoplasm</location>
    </subcellularLocation>
    <subcellularLocation>
        <location evidence="1">Early endosome</location>
    </subcellularLocation>
</comment>
<evidence type="ECO:0000256" key="13">
    <source>
        <dbReference type="ARBA" id="ARBA00023054"/>
    </source>
</evidence>
<keyword evidence="7" id="KW-0254">Endocytosis</keyword>
<evidence type="ECO:0000256" key="3">
    <source>
        <dbReference type="ARBA" id="ARBA00006603"/>
    </source>
</evidence>
<dbReference type="PANTHER" id="PTHR31179:SF7">
    <property type="entry name" value="FYVE-TYPE DOMAIN-CONTAINING PROTEIN"/>
    <property type="match status" value="1"/>
</dbReference>
<dbReference type="SMART" id="SM00064">
    <property type="entry name" value="FYVE"/>
    <property type="match status" value="1"/>
</dbReference>
<organism evidence="18 19">
    <name type="scientific">Mya arenaria</name>
    <name type="common">Soft-shell clam</name>
    <dbReference type="NCBI Taxonomy" id="6604"/>
    <lineage>
        <taxon>Eukaryota</taxon>
        <taxon>Metazoa</taxon>
        <taxon>Spiralia</taxon>
        <taxon>Lophotrochozoa</taxon>
        <taxon>Mollusca</taxon>
        <taxon>Bivalvia</taxon>
        <taxon>Autobranchia</taxon>
        <taxon>Heteroconchia</taxon>
        <taxon>Euheterodonta</taxon>
        <taxon>Imparidentia</taxon>
        <taxon>Neoheterodontei</taxon>
        <taxon>Myida</taxon>
        <taxon>Myoidea</taxon>
        <taxon>Myidae</taxon>
        <taxon>Mya</taxon>
    </lineage>
</organism>
<gene>
    <name evidence="18" type="ORF">MAR_010563</name>
</gene>
<sequence length="854" mass="97477">MSEIDEYGPMASAAELKDCRDEVERMSEELVLARGELADINAAVSISETNKEEEISKIRQQCQQEVETMQALLRDAAEEASSSTAAQYESERAKLHELNENYEEEIQSIRSRLSQERTLDKGKSFLSSVADIVSRGTSSLGAHSDANTLEDSMKKAQQDAEILKSVLQERLVSADTGELPTSPVKTTSLPSLDEITNPEEKIEKLIKYLKAEKASRTDLEMFVAVINTQKTAMQDENDKLREELSEVCSILDEEKRGHSQLKETWQMANDQFLESQRLMMMDMRRMEGLLSAEQQRLLAEQQKKDQEREAQERKVKELEEARKRQQQEASLQANIDAAKKVEEATKKLRKKDPKLLDLSRDHSVSNTSINSTASLDSFAFDDSSLAEPIPASLKKSHSNSEIASLSEQDLIDGGAHETRSLNEADNLTIRISPEKVINLPSLTEAQNEARKSLVASAKLKQEGVSLEGRRLVSDREWSLLQEELRGAREKLGRPCDMCNNYEAQLQGVQDEFRQEQASFRALERESHAQKQTIDSQKQYVSELEEKLRTAAHEQIEEISVMSHKTKECERYISELRQQTTNTHMELQDQMREMSSQREVVQRELDMQLLLLKYREEIIAAKVALEHAEETLKSEILFLKDRVVSEQQEKATMEETLTQEISTLQEKLAIQDSLTSELERESSVRAETEGRLRETEQSIRSHQAKSKQIIGGLQKQVEEQSNARTQLEQDVYRMKQKVLSLQTDLDNSEAVQRDFVKLSQSLQIQLEQIRQAENEVRWQHEEDVDDCAGCRQQFSVTKRKHHCRHCGRIFCTDCITKTVKTGPKQRPARVCDVCHTILVKDATPYFSTELPSTPD</sequence>
<evidence type="ECO:0000256" key="15">
    <source>
        <dbReference type="SAM" id="Coils"/>
    </source>
</evidence>
<evidence type="ECO:0000256" key="11">
    <source>
        <dbReference type="ARBA" id="ARBA00022833"/>
    </source>
</evidence>
<feature type="domain" description="FYVE-type" evidence="17">
    <location>
        <begin position="780"/>
        <end position="838"/>
    </location>
</feature>
<evidence type="ECO:0000256" key="8">
    <source>
        <dbReference type="ARBA" id="ARBA00022723"/>
    </source>
</evidence>
<keyword evidence="4" id="KW-0813">Transport</keyword>
<keyword evidence="13 15" id="KW-0175">Coiled coil</keyword>
<evidence type="ECO:0000313" key="18">
    <source>
        <dbReference type="EMBL" id="WAR04005.1"/>
    </source>
</evidence>
<reference evidence="18" key="1">
    <citation type="submission" date="2022-11" db="EMBL/GenBank/DDBJ databases">
        <title>Centuries of genome instability and evolution in soft-shell clam transmissible cancer (bioRxiv).</title>
        <authorList>
            <person name="Hart S.F.M."/>
            <person name="Yonemitsu M.A."/>
            <person name="Giersch R.M."/>
            <person name="Beal B.F."/>
            <person name="Arriagada G."/>
            <person name="Davis B.W."/>
            <person name="Ostrander E.A."/>
            <person name="Goff S.P."/>
            <person name="Metzger M.J."/>
        </authorList>
    </citation>
    <scope>NUCLEOTIDE SEQUENCE</scope>
    <source>
        <strain evidence="18">MELC-2E11</strain>
        <tissue evidence="18">Siphon/mantle</tissue>
    </source>
</reference>
<comment type="similarity">
    <text evidence="3">Belongs to the rabaptin family.</text>
</comment>
<evidence type="ECO:0000256" key="10">
    <source>
        <dbReference type="ARBA" id="ARBA00022771"/>
    </source>
</evidence>
<keyword evidence="5" id="KW-0963">Cytoplasm</keyword>
<feature type="compositionally biased region" description="Basic and acidic residues" evidence="16">
    <location>
        <begin position="301"/>
        <end position="326"/>
    </location>
</feature>
<name>A0ABY7E2E3_MYAAR</name>
<dbReference type="InterPro" id="IPR003914">
    <property type="entry name" value="Rabaptin"/>
</dbReference>
<keyword evidence="12" id="KW-0653">Protein transport</keyword>
<feature type="region of interest" description="Disordered" evidence="16">
    <location>
        <begin position="300"/>
        <end position="331"/>
    </location>
</feature>
<accession>A0ABY7E2E3</accession>
<feature type="region of interest" description="Disordered" evidence="16">
    <location>
        <begin position="678"/>
        <end position="705"/>
    </location>
</feature>
<dbReference type="Gene3D" id="1.20.5.730">
    <property type="entry name" value="Single helix bin"/>
    <property type="match status" value="1"/>
</dbReference>
<dbReference type="PANTHER" id="PTHR31179">
    <property type="entry name" value="RAB GTPASE-BINDING EFFECTOR PROTEIN"/>
    <property type="match status" value="1"/>
</dbReference>
<feature type="coiled-coil region" evidence="15">
    <location>
        <begin position="498"/>
        <end position="630"/>
    </location>
</feature>
<evidence type="ECO:0000259" key="17">
    <source>
        <dbReference type="PROSITE" id="PS50178"/>
    </source>
</evidence>
<dbReference type="SUPFAM" id="SSF57903">
    <property type="entry name" value="FYVE/PHD zinc finger"/>
    <property type="match status" value="1"/>
</dbReference>
<dbReference type="Pfam" id="PF09311">
    <property type="entry name" value="Rab5-bind"/>
    <property type="match status" value="2"/>
</dbReference>
<evidence type="ECO:0000256" key="14">
    <source>
        <dbReference type="PROSITE-ProRule" id="PRU00091"/>
    </source>
</evidence>
<dbReference type="Pfam" id="PF03528">
    <property type="entry name" value="Rabaptin"/>
    <property type="match status" value="2"/>
</dbReference>
<dbReference type="InterPro" id="IPR000306">
    <property type="entry name" value="Znf_FYVE"/>
</dbReference>
<evidence type="ECO:0000256" key="1">
    <source>
        <dbReference type="ARBA" id="ARBA00004412"/>
    </source>
</evidence>
<dbReference type="PROSITE" id="PS50178">
    <property type="entry name" value="ZF_FYVE"/>
    <property type="match status" value="1"/>
</dbReference>
<evidence type="ECO:0000313" key="19">
    <source>
        <dbReference type="Proteomes" id="UP001164746"/>
    </source>
</evidence>
<evidence type="ECO:0000256" key="12">
    <source>
        <dbReference type="ARBA" id="ARBA00022927"/>
    </source>
</evidence>
<keyword evidence="10 14" id="KW-0863">Zinc-finger</keyword>
<dbReference type="EMBL" id="CP111015">
    <property type="protein sequence ID" value="WAR04005.1"/>
    <property type="molecule type" value="Genomic_DNA"/>
</dbReference>
<keyword evidence="9" id="KW-0967">Endosome</keyword>
<evidence type="ECO:0000256" key="6">
    <source>
        <dbReference type="ARBA" id="ARBA00022553"/>
    </source>
</evidence>
<evidence type="ECO:0000256" key="2">
    <source>
        <dbReference type="ARBA" id="ARBA00004496"/>
    </source>
</evidence>
<evidence type="ECO:0000256" key="9">
    <source>
        <dbReference type="ARBA" id="ARBA00022753"/>
    </source>
</evidence>
<dbReference type="InterPro" id="IPR015390">
    <property type="entry name" value="Rabaptin_Rab5-bd_dom"/>
</dbReference>
<dbReference type="Pfam" id="PF01363">
    <property type="entry name" value="FYVE"/>
    <property type="match status" value="1"/>
</dbReference>
<keyword evidence="19" id="KW-1185">Reference proteome</keyword>
<dbReference type="Gene3D" id="3.30.40.10">
    <property type="entry name" value="Zinc/RING finger domain, C3HC4 (zinc finger)"/>
    <property type="match status" value="1"/>
</dbReference>
<dbReference type="InterPro" id="IPR013083">
    <property type="entry name" value="Znf_RING/FYVE/PHD"/>
</dbReference>
<dbReference type="CDD" id="cd15739">
    <property type="entry name" value="FYVE_RABE_unchar"/>
    <property type="match status" value="1"/>
</dbReference>
<keyword evidence="6" id="KW-0597">Phosphoprotein</keyword>
<evidence type="ECO:0000256" key="16">
    <source>
        <dbReference type="SAM" id="MobiDB-lite"/>
    </source>
</evidence>
<evidence type="ECO:0000256" key="5">
    <source>
        <dbReference type="ARBA" id="ARBA00022490"/>
    </source>
</evidence>
<protein>
    <submittedName>
        <fullName evidence="18">RABE1-like protein</fullName>
    </submittedName>
</protein>
<dbReference type="InterPro" id="IPR018514">
    <property type="entry name" value="Rabaptin_CC"/>
</dbReference>